<comment type="similarity">
    <text evidence="1 5 6">Belongs to the peptidase M2 family.</text>
</comment>
<sequence>MKEFNQKSEKLANKAIAASWNYESNITDHNSRVKNEILKEVSKEKKAMWKELQRFNWKNFKSADLKRQFTIANNLGSTALPDDKFKEFIETTEAMSTIYSKATVCDFNNKTNCELRLEPDLTEAFAKLRDPEALKHYWSAWRDASGKKCRQLYLRYIELKKAEAKANSFDDPVKYWNFDFESDTFETDIMKLWEQLQPFYQQLHGFVRDKLYRKYGENVVSRDGPIPAHLLGNMWGQSWGNINDIVNPFYGRTTLSATQEMLKQGYTPLKMAKLSEDFFKSINLTVMPKEFWERSILEQPKDRDIVCHASAWDLQDGDDVRIKMCTEVNEEELGVMHHEMGHIEYFLQYKGQPHVYREGANSGFHEAIGDTIALNVVTDKHMSKIGLKPAAQRSKEDTINSLLETSLDKIAFLPFGFLIDQYRWDVLRGVTNTENLECAWWKLREKYQGLEPPVDRSEADFDPAAKYHIVSDVPYVRYFVSFVIQFQFYKALCVEAGQYNPSTPDQTPLHECDIYGNTAAGNLLGKMLQMGSSKPWQDAMEVITGQRNMDAGPLMEYFKPLIDWLTEENKKHNVPVGWKPSKRHSCSRKG</sequence>
<name>A0ABN7AWV5_9HEMI</name>
<dbReference type="EMBL" id="AP028915">
    <property type="protein sequence ID" value="BES96670.1"/>
    <property type="molecule type" value="Genomic_DNA"/>
</dbReference>
<gene>
    <name evidence="7" type="ORF">NTJ_09483</name>
</gene>
<keyword evidence="6" id="KW-0482">Metalloprotease</keyword>
<evidence type="ECO:0000256" key="5">
    <source>
        <dbReference type="PROSITE-ProRule" id="PRU01355"/>
    </source>
</evidence>
<accession>A0ABN7AWV5</accession>
<dbReference type="EC" id="3.4.-.-" evidence="6"/>
<organism evidence="7 8">
    <name type="scientific">Nesidiocoris tenuis</name>
    <dbReference type="NCBI Taxonomy" id="355587"/>
    <lineage>
        <taxon>Eukaryota</taxon>
        <taxon>Metazoa</taxon>
        <taxon>Ecdysozoa</taxon>
        <taxon>Arthropoda</taxon>
        <taxon>Hexapoda</taxon>
        <taxon>Insecta</taxon>
        <taxon>Pterygota</taxon>
        <taxon>Neoptera</taxon>
        <taxon>Paraneoptera</taxon>
        <taxon>Hemiptera</taxon>
        <taxon>Heteroptera</taxon>
        <taxon>Panheteroptera</taxon>
        <taxon>Cimicomorpha</taxon>
        <taxon>Miridae</taxon>
        <taxon>Dicyphina</taxon>
        <taxon>Nesidiocoris</taxon>
    </lineage>
</organism>
<keyword evidence="6" id="KW-0121">Carboxypeptidase</keyword>
<comment type="cofactor">
    <cofactor evidence="6">
        <name>Zn(2+)</name>
        <dbReference type="ChEBI" id="CHEBI:29105"/>
    </cofactor>
    <text evidence="6">Binds 1 zinc ion per subunit.</text>
</comment>
<keyword evidence="3 5" id="KW-1015">Disulfide bond</keyword>
<dbReference type="PRINTS" id="PR00791">
    <property type="entry name" value="PEPDIPTASEA"/>
</dbReference>
<dbReference type="PANTHER" id="PTHR10514">
    <property type="entry name" value="ANGIOTENSIN-CONVERTING ENZYME"/>
    <property type="match status" value="1"/>
</dbReference>
<dbReference type="Pfam" id="PF01401">
    <property type="entry name" value="Peptidase_M2"/>
    <property type="match status" value="1"/>
</dbReference>
<keyword evidence="2" id="KW-0732">Signal</keyword>
<evidence type="ECO:0000256" key="3">
    <source>
        <dbReference type="ARBA" id="ARBA00023157"/>
    </source>
</evidence>
<dbReference type="Gene3D" id="1.10.1370.30">
    <property type="match status" value="2"/>
</dbReference>
<evidence type="ECO:0000256" key="4">
    <source>
        <dbReference type="ARBA" id="ARBA00023180"/>
    </source>
</evidence>
<proteinExistence type="inferred from homology"/>
<dbReference type="CDD" id="cd06461">
    <property type="entry name" value="M2_ACE"/>
    <property type="match status" value="1"/>
</dbReference>
<dbReference type="Proteomes" id="UP001307889">
    <property type="component" value="Chromosome 7"/>
</dbReference>
<comment type="caution">
    <text evidence="5">Lacks conserved residue(s) required for the propagation of feature annotation.</text>
</comment>
<keyword evidence="6" id="KW-0479">Metal-binding</keyword>
<keyword evidence="8" id="KW-1185">Reference proteome</keyword>
<keyword evidence="4 6" id="KW-0325">Glycoprotein</keyword>
<feature type="disulfide bond" evidence="5">
    <location>
        <begin position="105"/>
        <end position="113"/>
    </location>
</feature>
<dbReference type="SUPFAM" id="SSF55486">
    <property type="entry name" value="Metalloproteases ('zincins'), catalytic domain"/>
    <property type="match status" value="1"/>
</dbReference>
<keyword evidence="6" id="KW-0645">Protease</keyword>
<evidence type="ECO:0000313" key="7">
    <source>
        <dbReference type="EMBL" id="BES96670.1"/>
    </source>
</evidence>
<evidence type="ECO:0000256" key="1">
    <source>
        <dbReference type="ARBA" id="ARBA00008139"/>
    </source>
</evidence>
<evidence type="ECO:0000256" key="6">
    <source>
        <dbReference type="RuleBase" id="RU361144"/>
    </source>
</evidence>
<feature type="disulfide bond" evidence="5">
    <location>
        <begin position="307"/>
        <end position="325"/>
    </location>
</feature>
<evidence type="ECO:0000313" key="8">
    <source>
        <dbReference type="Proteomes" id="UP001307889"/>
    </source>
</evidence>
<dbReference type="InterPro" id="IPR001548">
    <property type="entry name" value="Peptidase_M2"/>
</dbReference>
<keyword evidence="6" id="KW-0378">Hydrolase</keyword>
<protein>
    <recommendedName>
        <fullName evidence="6">Angiotensin-converting enzyme</fullName>
        <ecNumber evidence="6">3.4.-.-</ecNumber>
    </recommendedName>
</protein>
<reference evidence="7 8" key="1">
    <citation type="submission" date="2023-09" db="EMBL/GenBank/DDBJ databases">
        <title>Nesidiocoris tenuis whole genome shotgun sequence.</title>
        <authorList>
            <person name="Shibata T."/>
            <person name="Shimoda M."/>
            <person name="Kobayashi T."/>
            <person name="Uehara T."/>
        </authorList>
    </citation>
    <scope>NUCLEOTIDE SEQUENCE [LARGE SCALE GENOMIC DNA]</scope>
    <source>
        <strain evidence="7 8">Japan</strain>
    </source>
</reference>
<keyword evidence="6" id="KW-0862">Zinc</keyword>
<dbReference type="PROSITE" id="PS52011">
    <property type="entry name" value="PEPTIDASE_M2"/>
    <property type="match status" value="1"/>
</dbReference>
<dbReference type="PANTHER" id="PTHR10514:SF44">
    <property type="entry name" value="ANGIOTENSIN-CONVERTING ENZYME-RELATED"/>
    <property type="match status" value="1"/>
</dbReference>
<evidence type="ECO:0000256" key="2">
    <source>
        <dbReference type="ARBA" id="ARBA00022729"/>
    </source>
</evidence>